<accession>A0A2N5RXF8</accession>
<dbReference type="EMBL" id="PGCI01001313">
    <property type="protein sequence ID" value="PLW05642.1"/>
    <property type="molecule type" value="Genomic_DNA"/>
</dbReference>
<organism evidence="3 7">
    <name type="scientific">Puccinia coronata f. sp. avenae</name>
    <dbReference type="NCBI Taxonomy" id="200324"/>
    <lineage>
        <taxon>Eukaryota</taxon>
        <taxon>Fungi</taxon>
        <taxon>Dikarya</taxon>
        <taxon>Basidiomycota</taxon>
        <taxon>Pucciniomycotina</taxon>
        <taxon>Pucciniomycetes</taxon>
        <taxon>Pucciniales</taxon>
        <taxon>Pucciniaceae</taxon>
        <taxon>Puccinia</taxon>
    </lineage>
</organism>
<comment type="caution">
    <text evidence="3">The sequence shown here is derived from an EMBL/GenBank/DDBJ whole genome shotgun (WGS) entry which is preliminary data.</text>
</comment>
<feature type="chain" id="PRO_5015083442" description="Secreted protein" evidence="2">
    <location>
        <begin position="18"/>
        <end position="90"/>
    </location>
</feature>
<evidence type="ECO:0000256" key="2">
    <source>
        <dbReference type="SAM" id="SignalP"/>
    </source>
</evidence>
<dbReference type="AlphaFoldDB" id="A0A2N5RXF8"/>
<evidence type="ECO:0000313" key="3">
    <source>
        <dbReference type="EMBL" id="PLW05642.1"/>
    </source>
</evidence>
<protein>
    <recommendedName>
        <fullName evidence="8">Secreted protein</fullName>
    </recommendedName>
</protein>
<dbReference type="EMBL" id="PGCJ01000884">
    <property type="protein sequence ID" value="PLW15884.1"/>
    <property type="molecule type" value="Genomic_DNA"/>
</dbReference>
<evidence type="ECO:0000313" key="6">
    <source>
        <dbReference type="Proteomes" id="UP000235388"/>
    </source>
</evidence>
<feature type="compositionally biased region" description="Basic and acidic residues" evidence="1">
    <location>
        <begin position="39"/>
        <end position="50"/>
    </location>
</feature>
<keyword evidence="6" id="KW-1185">Reference proteome</keyword>
<evidence type="ECO:0000313" key="4">
    <source>
        <dbReference type="EMBL" id="PLW15884.1"/>
    </source>
</evidence>
<dbReference type="Proteomes" id="UP000235392">
    <property type="component" value="Unassembled WGS sequence"/>
</dbReference>
<feature type="region of interest" description="Disordered" evidence="1">
    <location>
        <begin position="17"/>
        <end position="90"/>
    </location>
</feature>
<evidence type="ECO:0000313" key="7">
    <source>
        <dbReference type="Proteomes" id="UP000235392"/>
    </source>
</evidence>
<feature type="compositionally biased region" description="Polar residues" evidence="1">
    <location>
        <begin position="51"/>
        <end position="71"/>
    </location>
</feature>
<sequence>MALIILVVDVIFMEAGFQTSDQGPSQKRLKAANPSPVEIVERDTPPHSTDEQPSNHATSHGHTQRSRTTQESPRDNHSIPSLLNCITKRH</sequence>
<proteinExistence type="predicted"/>
<evidence type="ECO:0000313" key="5">
    <source>
        <dbReference type="EMBL" id="PLW42301.1"/>
    </source>
</evidence>
<evidence type="ECO:0000256" key="1">
    <source>
        <dbReference type="SAM" id="MobiDB-lite"/>
    </source>
</evidence>
<gene>
    <name evidence="4" type="ORF">PCANC_14269</name>
    <name evidence="5" type="ORF">PCASD_07729</name>
    <name evidence="3" type="ORF">PCASD_25663</name>
</gene>
<dbReference type="Proteomes" id="UP000235388">
    <property type="component" value="Unassembled WGS sequence"/>
</dbReference>
<reference evidence="6 7" key="1">
    <citation type="submission" date="2017-11" db="EMBL/GenBank/DDBJ databases">
        <title>De novo assembly and phasing of dikaryotic genomes from two isolates of Puccinia coronata f. sp. avenae, the causal agent of oat crown rust.</title>
        <authorList>
            <person name="Miller M.E."/>
            <person name="Zhang Y."/>
            <person name="Omidvar V."/>
            <person name="Sperschneider J."/>
            <person name="Schwessinger B."/>
            <person name="Raley C."/>
            <person name="Palmer J.M."/>
            <person name="Garnica D."/>
            <person name="Upadhyaya N."/>
            <person name="Rathjen J."/>
            <person name="Taylor J.M."/>
            <person name="Park R.F."/>
            <person name="Dodds P.N."/>
            <person name="Hirsch C.D."/>
            <person name="Kianian S.F."/>
            <person name="Figueroa M."/>
        </authorList>
    </citation>
    <scope>NUCLEOTIDE SEQUENCE [LARGE SCALE GENOMIC DNA]</scope>
    <source>
        <strain evidence="4">12NC29</strain>
        <strain evidence="3">12SD80</strain>
    </source>
</reference>
<dbReference type="EMBL" id="PGCI01000080">
    <property type="protein sequence ID" value="PLW42301.1"/>
    <property type="molecule type" value="Genomic_DNA"/>
</dbReference>
<feature type="signal peptide" evidence="2">
    <location>
        <begin position="1"/>
        <end position="17"/>
    </location>
</feature>
<keyword evidence="2" id="KW-0732">Signal</keyword>
<name>A0A2N5RXF8_9BASI</name>
<evidence type="ECO:0008006" key="8">
    <source>
        <dbReference type="Google" id="ProtNLM"/>
    </source>
</evidence>